<dbReference type="SUPFAM" id="SSF158472">
    <property type="entry name" value="HAMP domain-like"/>
    <property type="match status" value="1"/>
</dbReference>
<dbReference type="SMART" id="SM01358">
    <property type="entry name" value="HBM"/>
    <property type="match status" value="1"/>
</dbReference>
<sequence length="702" mass="74870">MSIQSTGGSPSLVSAPLISPGASQKRGFSFFRNVKIGARIYLGFAIVLCLLAGLTIYGNSKLTGLEGRIVIYGDKAGDALLLSDMQRAVTELQLAAREYVGTSSPEAANEAEKEYKARFDVIQTLMVDAHDELQKPERVALLNKIEGRLGAYRDGFTNIMRLKEESHHLLYDILAPTGDIITGSLHGIHEGAYSNSQLSLLNKIGDAQESMLLARLSVMKFWSDGEREAAVKVTQYLAELENKLVQMRGAIVGDQDQFKLELALKNTQLYQSSVQKMVDAIEESQRIRLETLDDGANEIMAAAKAITVSAKAEEESTQEGVNKQIDDFHFMLLSVGAAALIAGIVSAFVIARGITKPVVALTSTMGRLAHGELGVDVPGVVRGDEVGKMAAAVEVFKQNAIRARELEAEQEEQKRRTEQEKRQMMMAMADDFDAHVGSIVQTVSAASTELNASAKSMSDVSERTAKQVTDASAASQQTSGNVQTVATATEEMTSTIGEISEQVLQASKCARDAAGKVTQTTAQMATLAETSSKIGKVVEMISSIAEQTNLLALNATIESARAGEAGKGFAVVAGEVKALAGQTAKATEEIAKQIGEIQTASRDASTSMDEVSHVIQSLDEISAAIASAMEEQNAATKEISGSVFHAAQGTEVVSENIQHVSKASQEAAAASAQVMGAADELNKQSALLKSEVDKFMEQVRNA</sequence>
<keyword evidence="8" id="KW-0812">Transmembrane</keyword>
<keyword evidence="6" id="KW-0175">Coiled coil</keyword>
<dbReference type="STRING" id="655353.SAMN04488056_111163"/>
<dbReference type="CDD" id="cd06225">
    <property type="entry name" value="HAMP"/>
    <property type="match status" value="1"/>
</dbReference>
<dbReference type="GO" id="GO:0004888">
    <property type="term" value="F:transmembrane signaling receptor activity"/>
    <property type="evidence" value="ECO:0007669"/>
    <property type="project" value="InterPro"/>
</dbReference>
<dbReference type="Gene3D" id="1.10.8.500">
    <property type="entry name" value="HAMP domain in histidine kinase"/>
    <property type="match status" value="1"/>
</dbReference>
<dbReference type="PROSITE" id="PS51753">
    <property type="entry name" value="HBM"/>
    <property type="match status" value="1"/>
</dbReference>
<evidence type="ECO:0000256" key="3">
    <source>
        <dbReference type="ARBA" id="ARBA00023224"/>
    </source>
</evidence>
<dbReference type="InterPro" id="IPR004089">
    <property type="entry name" value="MCPsignal_dom"/>
</dbReference>
<evidence type="ECO:0000256" key="2">
    <source>
        <dbReference type="ARBA" id="ARBA00022519"/>
    </source>
</evidence>
<dbReference type="GO" id="GO:0005886">
    <property type="term" value="C:plasma membrane"/>
    <property type="evidence" value="ECO:0007669"/>
    <property type="project" value="UniProtKB-SubCell"/>
</dbReference>
<dbReference type="EMBL" id="FOVR01000011">
    <property type="protein sequence ID" value="SFO72217.1"/>
    <property type="molecule type" value="Genomic_DNA"/>
</dbReference>
<feature type="domain" description="HBM" evidence="12">
    <location>
        <begin position="74"/>
        <end position="318"/>
    </location>
</feature>
<organism evidence="13 14">
    <name type="scientific">Cohaesibacter marisflavi</name>
    <dbReference type="NCBI Taxonomy" id="655353"/>
    <lineage>
        <taxon>Bacteria</taxon>
        <taxon>Pseudomonadati</taxon>
        <taxon>Pseudomonadota</taxon>
        <taxon>Alphaproteobacteria</taxon>
        <taxon>Hyphomicrobiales</taxon>
        <taxon>Cohaesibacteraceae</taxon>
    </lineage>
</organism>
<dbReference type="Pfam" id="PF00672">
    <property type="entry name" value="HAMP"/>
    <property type="match status" value="1"/>
</dbReference>
<feature type="domain" description="T-SNARE coiled-coil homology" evidence="10">
    <location>
        <begin position="598"/>
        <end position="660"/>
    </location>
</feature>
<evidence type="ECO:0000259" key="10">
    <source>
        <dbReference type="PROSITE" id="PS50192"/>
    </source>
</evidence>
<reference evidence="13 14" key="1">
    <citation type="submission" date="2016-10" db="EMBL/GenBank/DDBJ databases">
        <authorList>
            <person name="de Groot N.N."/>
        </authorList>
    </citation>
    <scope>NUCLEOTIDE SEQUENCE [LARGE SCALE GENOMIC DNA]</scope>
    <source>
        <strain evidence="13 14">CGMCC 1.9157</strain>
    </source>
</reference>
<evidence type="ECO:0000313" key="14">
    <source>
        <dbReference type="Proteomes" id="UP000199236"/>
    </source>
</evidence>
<feature type="domain" description="HAMP" evidence="11">
    <location>
        <begin position="352"/>
        <end position="405"/>
    </location>
</feature>
<keyword evidence="3 5" id="KW-0807">Transducer</keyword>
<proteinExistence type="inferred from homology"/>
<evidence type="ECO:0000259" key="12">
    <source>
        <dbReference type="PROSITE" id="PS51753"/>
    </source>
</evidence>
<keyword evidence="2" id="KW-1003">Cell membrane</keyword>
<evidence type="ECO:0000259" key="9">
    <source>
        <dbReference type="PROSITE" id="PS50111"/>
    </source>
</evidence>
<dbReference type="Gene3D" id="1.20.1440.210">
    <property type="match status" value="1"/>
</dbReference>
<dbReference type="InterPro" id="IPR000727">
    <property type="entry name" value="T_SNARE_dom"/>
</dbReference>
<comment type="subcellular location">
    <subcellularLocation>
        <location evidence="1">Cell inner membrane</location>
        <topology evidence="1">Multi-pass membrane protein</topology>
    </subcellularLocation>
</comment>
<feature type="transmembrane region" description="Helical" evidence="8">
    <location>
        <begin position="330"/>
        <end position="351"/>
    </location>
</feature>
<dbReference type="RefSeq" id="WP_139229311.1">
    <property type="nucleotide sequence ID" value="NZ_FOVR01000011.1"/>
</dbReference>
<feature type="domain" description="Methyl-accepting transducer" evidence="9">
    <location>
        <begin position="439"/>
        <end position="682"/>
    </location>
</feature>
<evidence type="ECO:0000259" key="11">
    <source>
        <dbReference type="PROSITE" id="PS50885"/>
    </source>
</evidence>
<keyword evidence="8" id="KW-0472">Membrane</keyword>
<dbReference type="PROSITE" id="PS50192">
    <property type="entry name" value="T_SNARE"/>
    <property type="match status" value="1"/>
</dbReference>
<evidence type="ECO:0000256" key="8">
    <source>
        <dbReference type="SAM" id="Phobius"/>
    </source>
</evidence>
<dbReference type="GO" id="GO:0007165">
    <property type="term" value="P:signal transduction"/>
    <property type="evidence" value="ECO:0007669"/>
    <property type="project" value="UniProtKB-KW"/>
</dbReference>
<dbReference type="PROSITE" id="PS50885">
    <property type="entry name" value="HAMP"/>
    <property type="match status" value="1"/>
</dbReference>
<dbReference type="InterPro" id="IPR004090">
    <property type="entry name" value="Chemotax_Me-accpt_rcpt"/>
</dbReference>
<keyword evidence="2" id="KW-0997">Cell inner membrane</keyword>
<dbReference type="SUPFAM" id="SSF58104">
    <property type="entry name" value="Methyl-accepting chemotaxis protein (MCP) signaling domain"/>
    <property type="match status" value="1"/>
</dbReference>
<dbReference type="Proteomes" id="UP000199236">
    <property type="component" value="Unassembled WGS sequence"/>
</dbReference>
<feature type="compositionally biased region" description="Polar residues" evidence="7">
    <location>
        <begin position="466"/>
        <end position="482"/>
    </location>
</feature>
<dbReference type="PROSITE" id="PS50111">
    <property type="entry name" value="CHEMOTAXIS_TRANSDUC_2"/>
    <property type="match status" value="1"/>
</dbReference>
<dbReference type="Gene3D" id="1.10.287.950">
    <property type="entry name" value="Methyl-accepting chemotaxis protein"/>
    <property type="match status" value="1"/>
</dbReference>
<dbReference type="Pfam" id="PF00015">
    <property type="entry name" value="MCPsignal"/>
    <property type="match status" value="1"/>
</dbReference>
<dbReference type="InterPro" id="IPR032255">
    <property type="entry name" value="HBM"/>
</dbReference>
<feature type="transmembrane region" description="Helical" evidence="8">
    <location>
        <begin position="38"/>
        <end position="58"/>
    </location>
</feature>
<name>A0A1I5JHC3_9HYPH</name>
<evidence type="ECO:0000256" key="7">
    <source>
        <dbReference type="SAM" id="MobiDB-lite"/>
    </source>
</evidence>
<feature type="region of interest" description="Disordered" evidence="7">
    <location>
        <begin position="454"/>
        <end position="482"/>
    </location>
</feature>
<dbReference type="PANTHER" id="PTHR32089:SF112">
    <property type="entry name" value="LYSOZYME-LIKE PROTEIN-RELATED"/>
    <property type="match status" value="1"/>
</dbReference>
<evidence type="ECO:0000256" key="1">
    <source>
        <dbReference type="ARBA" id="ARBA00004429"/>
    </source>
</evidence>
<keyword evidence="14" id="KW-1185">Reference proteome</keyword>
<protein>
    <submittedName>
        <fullName evidence="13">Methyl-accepting chemotaxis sensory transducer</fullName>
    </submittedName>
</protein>
<feature type="coiled-coil region" evidence="6">
    <location>
        <begin position="400"/>
        <end position="427"/>
    </location>
</feature>
<evidence type="ECO:0000256" key="5">
    <source>
        <dbReference type="PROSITE-ProRule" id="PRU00284"/>
    </source>
</evidence>
<dbReference type="GO" id="GO:0006935">
    <property type="term" value="P:chemotaxis"/>
    <property type="evidence" value="ECO:0007669"/>
    <property type="project" value="InterPro"/>
</dbReference>
<evidence type="ECO:0000256" key="6">
    <source>
        <dbReference type="SAM" id="Coils"/>
    </source>
</evidence>
<keyword evidence="8" id="KW-1133">Transmembrane helix</keyword>
<dbReference type="InterPro" id="IPR003660">
    <property type="entry name" value="HAMP_dom"/>
</dbReference>
<comment type="similarity">
    <text evidence="4">Belongs to the methyl-accepting chemotaxis (MCP) protein family.</text>
</comment>
<evidence type="ECO:0000313" key="13">
    <source>
        <dbReference type="EMBL" id="SFO72217.1"/>
    </source>
</evidence>
<dbReference type="SMART" id="SM00304">
    <property type="entry name" value="HAMP"/>
    <property type="match status" value="1"/>
</dbReference>
<dbReference type="PANTHER" id="PTHR32089">
    <property type="entry name" value="METHYL-ACCEPTING CHEMOTAXIS PROTEIN MCPB"/>
    <property type="match status" value="1"/>
</dbReference>
<evidence type="ECO:0000256" key="4">
    <source>
        <dbReference type="ARBA" id="ARBA00029447"/>
    </source>
</evidence>
<dbReference type="AlphaFoldDB" id="A0A1I5JHC3"/>
<dbReference type="OrthoDB" id="3378718at2"/>
<dbReference type="SMART" id="SM00283">
    <property type="entry name" value="MA"/>
    <property type="match status" value="1"/>
</dbReference>
<accession>A0A1I5JHC3</accession>
<gene>
    <name evidence="13" type="ORF">SAMN04488056_111163</name>
</gene>
<dbReference type="PRINTS" id="PR00260">
    <property type="entry name" value="CHEMTRNSDUCR"/>
</dbReference>